<name>A0ABS6JZU8_9BACI</name>
<reference evidence="2 3" key="1">
    <citation type="submission" date="2021-06" db="EMBL/GenBank/DDBJ databases">
        <title>Bacillus sp. RD4P76, an endophyte from a halophyte.</title>
        <authorList>
            <person name="Sun J.-Q."/>
        </authorList>
    </citation>
    <scope>NUCLEOTIDE SEQUENCE [LARGE SCALE GENOMIC DNA]</scope>
    <source>
        <strain evidence="2 3">JCM 17098</strain>
    </source>
</reference>
<comment type="caution">
    <text evidence="2">The sequence shown here is derived from an EMBL/GenBank/DDBJ whole genome shotgun (WGS) entry which is preliminary data.</text>
</comment>
<protein>
    <submittedName>
        <fullName evidence="2">Metallophosphoesterase</fullName>
    </submittedName>
</protein>
<accession>A0ABS6JZU8</accession>
<dbReference type="PANTHER" id="PTHR43143:SF1">
    <property type="entry name" value="SERINE_THREONINE-PROTEIN PHOSPHATASE CPPED1"/>
    <property type="match status" value="1"/>
</dbReference>
<dbReference type="Gene3D" id="3.60.21.10">
    <property type="match status" value="1"/>
</dbReference>
<dbReference type="Pfam" id="PF00149">
    <property type="entry name" value="Metallophos"/>
    <property type="match status" value="1"/>
</dbReference>
<keyword evidence="3" id="KW-1185">Reference proteome</keyword>
<dbReference type="InterPro" id="IPR004843">
    <property type="entry name" value="Calcineurin-like_PHP"/>
</dbReference>
<dbReference type="PANTHER" id="PTHR43143">
    <property type="entry name" value="METALLOPHOSPHOESTERASE, CALCINEURIN SUPERFAMILY"/>
    <property type="match status" value="1"/>
</dbReference>
<proteinExistence type="predicted"/>
<dbReference type="EMBL" id="JAHQCR010000088">
    <property type="protein sequence ID" value="MBU9724116.1"/>
    <property type="molecule type" value="Genomic_DNA"/>
</dbReference>
<feature type="domain" description="Calcineurin-like phosphoesterase" evidence="1">
    <location>
        <begin position="496"/>
        <end position="703"/>
    </location>
</feature>
<evidence type="ECO:0000313" key="3">
    <source>
        <dbReference type="Proteomes" id="UP000790580"/>
    </source>
</evidence>
<dbReference type="InterPro" id="IPR029052">
    <property type="entry name" value="Metallo-depent_PP-like"/>
</dbReference>
<dbReference type="Gene3D" id="2.60.120.260">
    <property type="entry name" value="Galactose-binding domain-like"/>
    <property type="match status" value="1"/>
</dbReference>
<sequence>MGWKKSFNLNVEGEPDFSPRLNEVENKIGNTMNLYTQNKDNLVEAINETSSDLAHTTTEIDMLESNKMEKNTTDIGISQINKNRGLIDQTFLAENLLQQITGNAPVNSIPNDDSILSRMLTRKSVTFPKLSNDSRSILMTNKIKLIDEYLWEQYSGFSSTPTGDWQQDKSQNDARFRIKDLIPMFDQDFEIIFNDDDYEVQYYLFNGEIDQNRTSSSWLTSSPVKVENSLKNSHIGISFRNKSDTELSLTDIDMFDCEVVSQSSKDIKQLSDDVKNNEIGIFANNIIINGDFSRGLRSWGYYSNHVNAEISGEYIRFTPPNSGAGLAQSFVPTEGHVYYFSAVVRAETVGNFVFGFGKVGTGVNIATKTALTSDTKLSDIIVPAGDRNQIVYGRRSTTFWLKEPLVLDLTEIFGEGKEPSKEEFEELLQTVGANWFERKNLIDGRLLLDTTLRIIEEGMPKDKVEDALYFHPELEELTSELMSKVALDDKDYDFEFAFITDSHAIDDSLPSYQGKGDLHCRSVAEFSHLKNMDLAIHGGDLTYDYVPKTDFMRNLSRNIKEMRRVINAPVMIAQGNHDTGDDYYWDQYDWGGWSGEPPTPDKVVSPIEWSNLMGYDKSFVYGDYSKSYYYKDFDTKKMRVIVLNTNDTWFLDEQGRVKYNRTAISDNAYGFKQEQLSWLADTALDFEGKEGWGVIIVSHAPFDVETASRPVKNGLVALEILKARKNRTSYTSTATTGEMGQNISVDYTNAEPVMIVGGLSGHIHSDRIRRTDGIVFVTTTWSRNPNDDYDGAWDYIQVKRDEGKVYLKRFGNRGTDREFNI</sequence>
<dbReference type="InterPro" id="IPR051918">
    <property type="entry name" value="STPP_CPPED1"/>
</dbReference>
<dbReference type="Proteomes" id="UP000790580">
    <property type="component" value="Unassembled WGS sequence"/>
</dbReference>
<organism evidence="2 3">
    <name type="scientific">Evansella alkalicola</name>
    <dbReference type="NCBI Taxonomy" id="745819"/>
    <lineage>
        <taxon>Bacteria</taxon>
        <taxon>Bacillati</taxon>
        <taxon>Bacillota</taxon>
        <taxon>Bacilli</taxon>
        <taxon>Bacillales</taxon>
        <taxon>Bacillaceae</taxon>
        <taxon>Evansella</taxon>
    </lineage>
</organism>
<dbReference type="RefSeq" id="WP_088074937.1">
    <property type="nucleotide sequence ID" value="NZ_JAHQCR010000088.1"/>
</dbReference>
<dbReference type="SUPFAM" id="SSF56300">
    <property type="entry name" value="Metallo-dependent phosphatases"/>
    <property type="match status" value="1"/>
</dbReference>
<evidence type="ECO:0000313" key="2">
    <source>
        <dbReference type="EMBL" id="MBU9724116.1"/>
    </source>
</evidence>
<gene>
    <name evidence="2" type="ORF">KS407_22080</name>
</gene>
<evidence type="ECO:0000259" key="1">
    <source>
        <dbReference type="Pfam" id="PF00149"/>
    </source>
</evidence>